<dbReference type="Pfam" id="PF16344">
    <property type="entry name" value="FecR_C"/>
    <property type="match status" value="1"/>
</dbReference>
<organism evidence="3 4">
    <name type="scientific">Chitinophaga horti</name>
    <dbReference type="NCBI Taxonomy" id="2920382"/>
    <lineage>
        <taxon>Bacteria</taxon>
        <taxon>Pseudomonadati</taxon>
        <taxon>Bacteroidota</taxon>
        <taxon>Chitinophagia</taxon>
        <taxon>Chitinophagales</taxon>
        <taxon>Chitinophagaceae</taxon>
        <taxon>Chitinophaga</taxon>
    </lineage>
</organism>
<evidence type="ECO:0000313" key="4">
    <source>
        <dbReference type="Proteomes" id="UP001162741"/>
    </source>
</evidence>
<dbReference type="PIRSF" id="PIRSF018266">
    <property type="entry name" value="FecR"/>
    <property type="match status" value="1"/>
</dbReference>
<feature type="domain" description="FecR protein" evidence="1">
    <location>
        <begin position="125"/>
        <end position="216"/>
    </location>
</feature>
<reference evidence="3" key="1">
    <citation type="submission" date="2022-10" db="EMBL/GenBank/DDBJ databases">
        <title>Chitinophaga sp. nov., isolated from soil.</title>
        <authorList>
            <person name="Jeon C.O."/>
        </authorList>
    </citation>
    <scope>NUCLEOTIDE SEQUENCE</scope>
    <source>
        <strain evidence="3">R8</strain>
    </source>
</reference>
<dbReference type="InterPro" id="IPR012373">
    <property type="entry name" value="Ferrdict_sens_TM"/>
</dbReference>
<proteinExistence type="predicted"/>
<evidence type="ECO:0000313" key="3">
    <source>
        <dbReference type="EMBL" id="UYQ94419.1"/>
    </source>
</evidence>
<evidence type="ECO:0000259" key="2">
    <source>
        <dbReference type="Pfam" id="PF16344"/>
    </source>
</evidence>
<dbReference type="Pfam" id="PF04773">
    <property type="entry name" value="FecR"/>
    <property type="match status" value="1"/>
</dbReference>
<name>A0ABY6J8E4_9BACT</name>
<dbReference type="PANTHER" id="PTHR30273:SF2">
    <property type="entry name" value="PROTEIN FECR"/>
    <property type="match status" value="1"/>
</dbReference>
<keyword evidence="4" id="KW-1185">Reference proteome</keyword>
<dbReference type="InterPro" id="IPR006860">
    <property type="entry name" value="FecR"/>
</dbReference>
<dbReference type="PANTHER" id="PTHR30273">
    <property type="entry name" value="PERIPLASMIC SIGNAL SENSOR AND SIGMA FACTOR ACTIVATOR FECR-RELATED"/>
    <property type="match status" value="1"/>
</dbReference>
<evidence type="ECO:0000259" key="1">
    <source>
        <dbReference type="Pfam" id="PF04773"/>
    </source>
</evidence>
<sequence>MDKERISRLIARKLSGEASPTEIQELDAHLRAHPEDAYFLSILDDYWTMRTPPPAADDAEARFSHLLEMAGADEEAPQPRVRYLRRAIAIAAAVTGLLAGGWLYTRYSSQPPDTASAALIETVAKPGAKSRLLLPDGTVIWLNSGSRISYPSSFSDTSREVEIEGEAYFEVTKDPKRPFIVRTRDMQLQVLGTAFNVKCYPGDHKTEATLISGMVQVSRAGSQEAPVLLHPHEKVIISSNEDVTESKQETQRLIVQHLKKSIADTSLVETAWVYNKLVFDGEDFGEITAEMERWYNVTITIHDPSVARYRFHAKFENETITEVLSAMQLSSPFTFKINHNEVNIYK</sequence>
<feature type="domain" description="Protein FecR C-terminal" evidence="2">
    <location>
        <begin position="276"/>
        <end position="344"/>
    </location>
</feature>
<dbReference type="Proteomes" id="UP001162741">
    <property type="component" value="Chromosome"/>
</dbReference>
<dbReference type="Gene3D" id="2.60.120.1440">
    <property type="match status" value="1"/>
</dbReference>
<accession>A0ABY6J8E4</accession>
<dbReference type="Gene3D" id="3.55.50.30">
    <property type="match status" value="1"/>
</dbReference>
<dbReference type="InterPro" id="IPR032508">
    <property type="entry name" value="FecR_C"/>
</dbReference>
<gene>
    <name evidence="3" type="ORF">MKQ68_04865</name>
</gene>
<dbReference type="RefSeq" id="WP_264282308.1">
    <property type="nucleotide sequence ID" value="NZ_CP107006.1"/>
</dbReference>
<dbReference type="EMBL" id="CP107006">
    <property type="protein sequence ID" value="UYQ94419.1"/>
    <property type="molecule type" value="Genomic_DNA"/>
</dbReference>
<protein>
    <submittedName>
        <fullName evidence="3">DUF4974 domain-containing protein</fullName>
    </submittedName>
</protein>